<dbReference type="InterPro" id="IPR006823">
    <property type="entry name" value="Ceramidase_alk"/>
</dbReference>
<comment type="similarity">
    <text evidence="1">Belongs to the neutral ceramidase family.</text>
</comment>
<evidence type="ECO:0000259" key="3">
    <source>
        <dbReference type="Pfam" id="PF04734"/>
    </source>
</evidence>
<dbReference type="InterPro" id="IPR031329">
    <property type="entry name" value="NEUT/ALK_ceramidase_N"/>
</dbReference>
<dbReference type="Pfam" id="PF04734">
    <property type="entry name" value="Ceramidase_alk"/>
    <property type="match status" value="1"/>
</dbReference>
<dbReference type="Proteomes" id="UP001549749">
    <property type="component" value="Unassembled WGS sequence"/>
</dbReference>
<keyword evidence="1" id="KW-0443">Lipid metabolism</keyword>
<reference evidence="4 5" key="1">
    <citation type="submission" date="2024-06" db="EMBL/GenBank/DDBJ databases">
        <title>Chitinophaga defluvii sp. nov., isolated from municipal sewage.</title>
        <authorList>
            <person name="Zhang L."/>
        </authorList>
    </citation>
    <scope>NUCLEOTIDE SEQUENCE [LARGE SCALE GENOMIC DNA]</scope>
    <source>
        <strain evidence="4 5">H8</strain>
    </source>
</reference>
<dbReference type="EMBL" id="JBEXAC010000002">
    <property type="protein sequence ID" value="MET7000966.1"/>
    <property type="molecule type" value="Genomic_DNA"/>
</dbReference>
<proteinExistence type="inferred from homology"/>
<keyword evidence="2" id="KW-0812">Transmembrane</keyword>
<organism evidence="4 5">
    <name type="scientific">Chitinophaga defluvii</name>
    <dbReference type="NCBI Taxonomy" id="3163343"/>
    <lineage>
        <taxon>Bacteria</taxon>
        <taxon>Pseudomonadati</taxon>
        <taxon>Bacteroidota</taxon>
        <taxon>Chitinophagia</taxon>
        <taxon>Chitinophagales</taxon>
        <taxon>Chitinophagaceae</taxon>
        <taxon>Chitinophaga</taxon>
    </lineage>
</organism>
<evidence type="ECO:0000313" key="4">
    <source>
        <dbReference type="EMBL" id="MET7000966.1"/>
    </source>
</evidence>
<keyword evidence="1" id="KW-0746">Sphingolipid metabolism</keyword>
<keyword evidence="2" id="KW-1133">Transmembrane helix</keyword>
<keyword evidence="1" id="KW-0378">Hydrolase</keyword>
<evidence type="ECO:0000256" key="2">
    <source>
        <dbReference type="SAM" id="Phobius"/>
    </source>
</evidence>
<protein>
    <recommendedName>
        <fullName evidence="1">Neutral ceramidase</fullName>
        <ecNumber evidence="1">3.5.1.23</ecNumber>
    </recommendedName>
</protein>
<feature type="domain" description="Neutral/alkaline non-lysosomal ceramidase N-terminal" evidence="3">
    <location>
        <begin position="55"/>
        <end position="274"/>
    </location>
</feature>
<name>A0ABV2TD57_9BACT</name>
<dbReference type="RefSeq" id="WP_354663518.1">
    <property type="nucleotide sequence ID" value="NZ_JBEXAC010000002.1"/>
</dbReference>
<comment type="catalytic activity">
    <reaction evidence="1">
        <text>an N-acylsphing-4-enine + H2O = sphing-4-enine + a fatty acid</text>
        <dbReference type="Rhea" id="RHEA:20856"/>
        <dbReference type="ChEBI" id="CHEBI:15377"/>
        <dbReference type="ChEBI" id="CHEBI:28868"/>
        <dbReference type="ChEBI" id="CHEBI:52639"/>
        <dbReference type="ChEBI" id="CHEBI:57756"/>
        <dbReference type="EC" id="3.5.1.23"/>
    </reaction>
</comment>
<keyword evidence="2" id="KW-0472">Membrane</keyword>
<gene>
    <name evidence="4" type="ORF">ABR189_26515</name>
</gene>
<accession>A0ABV2TD57</accession>
<dbReference type="EC" id="3.5.1.23" evidence="1"/>
<evidence type="ECO:0000256" key="1">
    <source>
        <dbReference type="RuleBase" id="RU366019"/>
    </source>
</evidence>
<evidence type="ECO:0000313" key="5">
    <source>
        <dbReference type="Proteomes" id="UP001549749"/>
    </source>
</evidence>
<dbReference type="PANTHER" id="PTHR12670:SF1">
    <property type="entry name" value="NEUTRAL CERAMIDASE"/>
    <property type="match status" value="1"/>
</dbReference>
<comment type="caution">
    <text evidence="4">The sequence shown here is derived from an EMBL/GenBank/DDBJ whole genome shotgun (WGS) entry which is preliminary data.</text>
</comment>
<keyword evidence="5" id="KW-1185">Reference proteome</keyword>
<sequence>MKMHAKVMNVQHATYSFGAGVFFRLIIVLAFLLYAAGLTAKTPGSKTPGVFRAAVVKIDITPNSPKMLLGYQARQSTGVHDRIYHRIIALDDGVNQFFLVSSDICVISPSEYDHVAGLLQQQLGINPQNFWWSLTHTHSAPEVGVPGLPAVFMGERYKHPVDTAYTREVEEKLINGIIEARKNLAAAKLGVGWGFSQANINRRAIDENGKASLGMNPDGEVDRRIGLMRIDKADGTPLVLISNYPIHGTVLGGTNLDISADVPGLVSEYIEEKTGVPLLFINGAAGNLAPIYSTYPNIRSSHLGEFRVLLGDKILAANKLITTTTGTVKLNTGSLMVETPRRAGLGWPEDMGKYSRTSKTGDNTILLPIRFLKINEDIAIWSAPVELFCEISNAVRESSPFPFTFYFGYTNGWLGYLPSEDQFKYGGYEVETVCPFTPSVQKDLTEAVVGYLHGEMRSMATK</sequence>
<feature type="transmembrane region" description="Helical" evidence="2">
    <location>
        <begin position="12"/>
        <end position="36"/>
    </location>
</feature>
<dbReference type="PANTHER" id="PTHR12670">
    <property type="entry name" value="CERAMIDASE"/>
    <property type="match status" value="1"/>
</dbReference>